<proteinExistence type="predicted"/>
<reference evidence="1" key="1">
    <citation type="submission" date="2022-08" db="EMBL/GenBank/DDBJ databases">
        <authorList>
            <person name="Kallberg Y."/>
            <person name="Tangrot J."/>
            <person name="Rosling A."/>
        </authorList>
    </citation>
    <scope>NUCLEOTIDE SEQUENCE</scope>
    <source>
        <strain evidence="1">Wild A</strain>
    </source>
</reference>
<name>A0A9W4T073_9GLOM</name>
<keyword evidence="2" id="KW-1185">Reference proteome</keyword>
<sequence>MDRPNLNYNQAQHQDRRDLQMQYRNLPEQTAFPGRPVIPGQPGQQVNFPVQMYQQQQTSTIPQIRPEERPNNYVNL</sequence>
<evidence type="ECO:0000313" key="2">
    <source>
        <dbReference type="Proteomes" id="UP001153678"/>
    </source>
</evidence>
<dbReference type="AlphaFoldDB" id="A0A9W4T073"/>
<comment type="caution">
    <text evidence="1">The sequence shown here is derived from an EMBL/GenBank/DDBJ whole genome shotgun (WGS) entry which is preliminary data.</text>
</comment>
<dbReference type="EMBL" id="CAMKVN010004543">
    <property type="protein sequence ID" value="CAI2187286.1"/>
    <property type="molecule type" value="Genomic_DNA"/>
</dbReference>
<gene>
    <name evidence="1" type="ORF">FWILDA_LOCUS13002</name>
</gene>
<feature type="non-terminal residue" evidence="1">
    <location>
        <position position="1"/>
    </location>
</feature>
<accession>A0A9W4T073</accession>
<protein>
    <submittedName>
        <fullName evidence="1">18405_t:CDS:1</fullName>
    </submittedName>
</protein>
<organism evidence="1 2">
    <name type="scientific">Funneliformis geosporum</name>
    <dbReference type="NCBI Taxonomy" id="1117311"/>
    <lineage>
        <taxon>Eukaryota</taxon>
        <taxon>Fungi</taxon>
        <taxon>Fungi incertae sedis</taxon>
        <taxon>Mucoromycota</taxon>
        <taxon>Glomeromycotina</taxon>
        <taxon>Glomeromycetes</taxon>
        <taxon>Glomerales</taxon>
        <taxon>Glomeraceae</taxon>
        <taxon>Funneliformis</taxon>
    </lineage>
</organism>
<evidence type="ECO:0000313" key="1">
    <source>
        <dbReference type="EMBL" id="CAI2187286.1"/>
    </source>
</evidence>
<dbReference type="Proteomes" id="UP001153678">
    <property type="component" value="Unassembled WGS sequence"/>
</dbReference>